<sequence>MVARAKQLLTPRSPKTPKTPDTPRAEKLHGAFCRTKSAVKSFRRGSKEVFVEQESRDSLRSGFYSKDEVFEFSMISNEPPQTAPLRPVSKFFPDLTIFVPENDIAREFQIEHNSVEDNDELFSDFSEISYHDSPVIASLRTRSSTVDSVSLDEGTTAETTFYTAGETSFYYTPSAKEEDDVFTISPETSHAQRRMTGFMAKLQDAMGPDRGYKTPSIVSSEEGSPPDTPSPSPKLRQSPRGKQLGSLRTQYYKTEPASPVLTEGVPKMWQLNKKESARNLRVAPSLENGLHAENLEVFEEDATAEAAPIVHVEPDVVDIRRSEALAQLESQDDGSDQGESDSNLIPAPLAIKPRPVRVKSSMGSDYDISTMPMEILRTIVFSAAYGDAKCTELASGLYEVLAESDASNTDCEWRKERLLQQAHLLAELKTLFQFGFLHKEVLGVIRGQIFPTGTTEMMSHADFENYIRKAVSGHTLAEDRAEEIFRLAIDDEDQGFKQTSPEDEVFLQRELFDEQAFVYDVSSSDECYERLGSLPSTAGTFEHWDELPPPPEPEPRWTWWRSPFVSKMARLFHIGYRKPMA</sequence>
<reference evidence="2" key="1">
    <citation type="submission" date="2022-10" db="EMBL/GenBank/DDBJ databases">
        <title>Tapping the CABI collections for fungal endophytes: first genome assemblies for Collariella, Neodidymelliopsis, Ascochyta clinopodiicola, Didymella pomorum, Didymosphaeria variabile, Neocosmospora piperis and Neocucurbitaria cava.</title>
        <authorList>
            <person name="Hill R."/>
        </authorList>
    </citation>
    <scope>NUCLEOTIDE SEQUENCE</scope>
    <source>
        <strain evidence="2">IMI 360193</strain>
    </source>
</reference>
<evidence type="ECO:0000313" key="3">
    <source>
        <dbReference type="Proteomes" id="UP001140562"/>
    </source>
</evidence>
<feature type="region of interest" description="Disordered" evidence="1">
    <location>
        <begin position="203"/>
        <end position="251"/>
    </location>
</feature>
<dbReference type="Proteomes" id="UP001140562">
    <property type="component" value="Unassembled WGS sequence"/>
</dbReference>
<protein>
    <submittedName>
        <fullName evidence="2">Uncharacterized protein</fullName>
    </submittedName>
</protein>
<feature type="region of interest" description="Disordered" evidence="1">
    <location>
        <begin position="1"/>
        <end position="29"/>
    </location>
</feature>
<gene>
    <name evidence="2" type="ORF">N0V87_006673</name>
</gene>
<dbReference type="EMBL" id="JAPEUV010000073">
    <property type="protein sequence ID" value="KAJ4334637.1"/>
    <property type="molecule type" value="Genomic_DNA"/>
</dbReference>
<dbReference type="OrthoDB" id="3780707at2759"/>
<proteinExistence type="predicted"/>
<dbReference type="AlphaFoldDB" id="A0A9W9BXS2"/>
<keyword evidence="3" id="KW-1185">Reference proteome</keyword>
<accession>A0A9W9BXS2</accession>
<name>A0A9W9BXS2_9PLEO</name>
<evidence type="ECO:0000256" key="1">
    <source>
        <dbReference type="SAM" id="MobiDB-lite"/>
    </source>
</evidence>
<comment type="caution">
    <text evidence="2">The sequence shown here is derived from an EMBL/GenBank/DDBJ whole genome shotgun (WGS) entry which is preliminary data.</text>
</comment>
<organism evidence="2 3">
    <name type="scientific">Didymella glomerata</name>
    <dbReference type="NCBI Taxonomy" id="749621"/>
    <lineage>
        <taxon>Eukaryota</taxon>
        <taxon>Fungi</taxon>
        <taxon>Dikarya</taxon>
        <taxon>Ascomycota</taxon>
        <taxon>Pezizomycotina</taxon>
        <taxon>Dothideomycetes</taxon>
        <taxon>Pleosporomycetidae</taxon>
        <taxon>Pleosporales</taxon>
        <taxon>Pleosporineae</taxon>
        <taxon>Didymellaceae</taxon>
        <taxon>Didymella</taxon>
    </lineage>
</organism>
<evidence type="ECO:0000313" key="2">
    <source>
        <dbReference type="EMBL" id="KAJ4334637.1"/>
    </source>
</evidence>